<comment type="caution">
    <text evidence="4">The sequence shown here is derived from an EMBL/GenBank/DDBJ whole genome shotgun (WGS) entry which is preliminary data.</text>
</comment>
<evidence type="ECO:0000259" key="3">
    <source>
        <dbReference type="Pfam" id="PF00656"/>
    </source>
</evidence>
<feature type="chain" id="PRO_5012262653" description="Peptidase C14 caspase domain-containing protein" evidence="2">
    <location>
        <begin position="18"/>
        <end position="608"/>
    </location>
</feature>
<dbReference type="InterPro" id="IPR011600">
    <property type="entry name" value="Pept_C14_caspase"/>
</dbReference>
<dbReference type="GO" id="GO:0004197">
    <property type="term" value="F:cysteine-type endopeptidase activity"/>
    <property type="evidence" value="ECO:0007669"/>
    <property type="project" value="InterPro"/>
</dbReference>
<evidence type="ECO:0000313" key="4">
    <source>
        <dbReference type="EMBL" id="OWK39444.1"/>
    </source>
</evidence>
<organism evidence="4 5">
    <name type="scientific">Fimbriiglobus ruber</name>
    <dbReference type="NCBI Taxonomy" id="1908690"/>
    <lineage>
        <taxon>Bacteria</taxon>
        <taxon>Pseudomonadati</taxon>
        <taxon>Planctomycetota</taxon>
        <taxon>Planctomycetia</taxon>
        <taxon>Gemmatales</taxon>
        <taxon>Gemmataceae</taxon>
        <taxon>Fimbriiglobus</taxon>
    </lineage>
</organism>
<gene>
    <name evidence="4" type="ORF">FRUB_06007</name>
</gene>
<evidence type="ECO:0000256" key="1">
    <source>
        <dbReference type="SAM" id="MobiDB-lite"/>
    </source>
</evidence>
<dbReference type="Gene3D" id="3.40.50.1460">
    <property type="match status" value="1"/>
</dbReference>
<keyword evidence="2" id="KW-0732">Signal</keyword>
<accession>A0A225DIC4</accession>
<name>A0A225DIC4_9BACT</name>
<proteinExistence type="predicted"/>
<dbReference type="AlphaFoldDB" id="A0A225DIC4"/>
<evidence type="ECO:0000313" key="5">
    <source>
        <dbReference type="Proteomes" id="UP000214646"/>
    </source>
</evidence>
<feature type="compositionally biased region" description="Polar residues" evidence="1">
    <location>
        <begin position="34"/>
        <end position="52"/>
    </location>
</feature>
<protein>
    <recommendedName>
        <fullName evidence="3">Peptidase C14 caspase domain-containing protein</fullName>
    </recommendedName>
</protein>
<dbReference type="Proteomes" id="UP000214646">
    <property type="component" value="Unassembled WGS sequence"/>
</dbReference>
<dbReference type="GO" id="GO:0006508">
    <property type="term" value="P:proteolysis"/>
    <property type="evidence" value="ECO:0007669"/>
    <property type="project" value="InterPro"/>
</dbReference>
<feature type="signal peptide" evidence="2">
    <location>
        <begin position="1"/>
        <end position="17"/>
    </location>
</feature>
<feature type="domain" description="Peptidase C14 caspase" evidence="3">
    <location>
        <begin position="139"/>
        <end position="279"/>
    </location>
</feature>
<dbReference type="Pfam" id="PF00656">
    <property type="entry name" value="Peptidase_C14"/>
    <property type="match status" value="1"/>
</dbReference>
<keyword evidence="5" id="KW-1185">Reference proteome</keyword>
<reference evidence="5" key="1">
    <citation type="submission" date="2017-06" db="EMBL/GenBank/DDBJ databases">
        <title>Genome analysis of Fimbriiglobus ruber SP5, the first member of the order Planctomycetales with confirmed chitinolytic capability.</title>
        <authorList>
            <person name="Ravin N.V."/>
            <person name="Rakitin A.L."/>
            <person name="Ivanova A.A."/>
            <person name="Beletsky A.V."/>
            <person name="Kulichevskaya I.S."/>
            <person name="Mardanov A.V."/>
            <person name="Dedysh S.N."/>
        </authorList>
    </citation>
    <scope>NUCLEOTIDE SEQUENCE [LARGE SCALE GENOMIC DNA]</scope>
    <source>
        <strain evidence="5">SP5</strain>
    </source>
</reference>
<evidence type="ECO:0000256" key="2">
    <source>
        <dbReference type="SAM" id="SignalP"/>
    </source>
</evidence>
<feature type="region of interest" description="Disordered" evidence="1">
    <location>
        <begin position="34"/>
        <end position="64"/>
    </location>
</feature>
<sequence length="608" mass="66215">MWAGFGVVMVGIAIACAANFTRLKTAFLGKTDQQVAGSENGGNTTTPGTQKSTAPAGPGAGTGIKSASIQFPRRMLVMNASKYLYCNSLAAGKSHTGGDQVSEVAKRLAFEWRVPQDPGNNQLFVLDDTSGKTARPMLKSIIEQTYEQFCETSRPQDHVFIYFGGHATEKEGKAYLVPVDGDLSDAATLVPLDDFWAKVKDCKAQQKVVVFDVCRLNEDGDQVRPGSEALSEGLEKALTSPPAGVQVVTTCSMGQNALEYRRNPQDAADVIGSLFLSTMKYVADKGKAKPAKPLAPDDPLPIGQWVDAAKVRMKEVAGLTMKGEQVPKLTGSEPGSAVAFNAEEAAAKRFEFPTPPKGLAPTEIAKITKIIDLPPIRQNTSGDEEPIETLIPFTEEAMKDYKTDMSEEDIKKDPEKYKVRIAALDTLEAIRKVWTATQAKDGSSGLRETFTGDSNDAVKKQIIAEQETPARIILELDERVKAMEMVMGDLEKEESKFWKATFQYTLAQAKARLAFMNEYNLSLGNIRTDSLPMKDEKKGQTGLQLVSQEKMKSKKDVKDLAEDAKKLFAELAKESKDTPWGVVAHRNKVLALGLDWKAFAAAGTGIKD</sequence>
<dbReference type="EMBL" id="NIDE01000010">
    <property type="protein sequence ID" value="OWK39444.1"/>
    <property type="molecule type" value="Genomic_DNA"/>
</dbReference>